<proteinExistence type="predicted"/>
<organism evidence="1 2">
    <name type="scientific">Trifolium medium</name>
    <dbReference type="NCBI Taxonomy" id="97028"/>
    <lineage>
        <taxon>Eukaryota</taxon>
        <taxon>Viridiplantae</taxon>
        <taxon>Streptophyta</taxon>
        <taxon>Embryophyta</taxon>
        <taxon>Tracheophyta</taxon>
        <taxon>Spermatophyta</taxon>
        <taxon>Magnoliopsida</taxon>
        <taxon>eudicotyledons</taxon>
        <taxon>Gunneridae</taxon>
        <taxon>Pentapetalae</taxon>
        <taxon>rosids</taxon>
        <taxon>fabids</taxon>
        <taxon>Fabales</taxon>
        <taxon>Fabaceae</taxon>
        <taxon>Papilionoideae</taxon>
        <taxon>50 kb inversion clade</taxon>
        <taxon>NPAAA clade</taxon>
        <taxon>Hologalegina</taxon>
        <taxon>IRL clade</taxon>
        <taxon>Trifolieae</taxon>
        <taxon>Trifolium</taxon>
    </lineage>
</organism>
<reference evidence="1 2" key="1">
    <citation type="journal article" date="2018" name="Front. Plant Sci.">
        <title>Red Clover (Trifolium pratense) and Zigzag Clover (T. medium) - A Picture of Genomic Similarities and Differences.</title>
        <authorList>
            <person name="Dluhosova J."/>
            <person name="Istvanek J."/>
            <person name="Nedelnik J."/>
            <person name="Repkova J."/>
        </authorList>
    </citation>
    <scope>NUCLEOTIDE SEQUENCE [LARGE SCALE GENOMIC DNA]</scope>
    <source>
        <strain evidence="2">cv. 10/8</strain>
        <tissue evidence="1">Leaf</tissue>
    </source>
</reference>
<dbReference type="EMBL" id="LXQA011002434">
    <property type="protein sequence ID" value="MCI80748.1"/>
    <property type="molecule type" value="Genomic_DNA"/>
</dbReference>
<accession>A0A392UXM6</accession>
<evidence type="ECO:0000313" key="1">
    <source>
        <dbReference type="EMBL" id="MCI80748.1"/>
    </source>
</evidence>
<dbReference type="Proteomes" id="UP000265520">
    <property type="component" value="Unassembled WGS sequence"/>
</dbReference>
<protein>
    <submittedName>
        <fullName evidence="1">Uncharacterized protein</fullName>
    </submittedName>
</protein>
<dbReference type="AlphaFoldDB" id="A0A392UXM6"/>
<name>A0A392UXM6_9FABA</name>
<feature type="non-terminal residue" evidence="1">
    <location>
        <position position="67"/>
    </location>
</feature>
<comment type="caution">
    <text evidence="1">The sequence shown here is derived from an EMBL/GenBank/DDBJ whole genome shotgun (WGS) entry which is preliminary data.</text>
</comment>
<evidence type="ECO:0000313" key="2">
    <source>
        <dbReference type="Proteomes" id="UP000265520"/>
    </source>
</evidence>
<keyword evidence="2" id="KW-1185">Reference proteome</keyword>
<sequence length="67" mass="7438">MTLPQHVPHNTGIIDDAHARCYCRIMRAADQQGGQPPAPPPAFPTTNPNFQKNFNYICDQNDAGFRA</sequence>